<dbReference type="InterPro" id="IPR025705">
    <property type="entry name" value="Beta_hexosaminidase_sua/sub"/>
</dbReference>
<dbReference type="SUPFAM" id="SSF51445">
    <property type="entry name" value="(Trans)glycosidases"/>
    <property type="match status" value="1"/>
</dbReference>
<sequence>MITWRLVGNDTPVVGCCAAELLVDPSVFDPEGKSTLYFNFVRKPSAVYNSTTGSAVEPINGDLFRVELGRGENKNGPLRIETVFEGAVRHVTDAPAGFFVVTRGCFTESVEPIAVKIDLSVLRRETKPPAAPQRESGAAARRRESVASAAPAAPWIPQPWRYEPLAGVVELSGLPIECSSDHAAAARLLGDAIVAAGGEPPAVHTAIDPHRPAIRLRLGDAPVDAPAGGKAEEAYSLEAREESGVVITGAGPAGLHYGVQTLVAAIANTPVAIGGSVRPAVREMLVRDAPHFRYRGLHLDVARNFQSVATIRKVLDLMAAYKLNRFHFHLTDDEGWRLAIEGLPELTEVGGRRGYSPGFQEFLPPSFGSGPRPDVAPGSGWYSREDFIALLRYANERHIEIIPEIDLPGHSRAAIRAMQVRSERLRAAGDEAAALQFVLRRDSDGAEYESVQMWKDNVIDVRLESSVAFVERVVGDVASMYDEAGVAFRSIHLGGDEVPHGCWTDSNAPETLQQAALFASFMDRCAEIAASHGARSAGWEEVFLAEEGRAALRSGASAGGVCYAWNNIWGWGQEDAAYRLANAGVDVVLCNATHLYFDLAYEDTVDEPGYYWAGATDVEEVFRFQPYAYFDAPLRDRFGNPIPVSDREPMTRLSAKGQRHIIGMQGHLWGENLNSAERLEYMMFPRLLALAEIAWAGPADSRDADADPSRTWVEFEHHLAERELPRLRGFLGGVKYRPLANPTIAK</sequence>
<dbReference type="GO" id="GO:0004563">
    <property type="term" value="F:beta-N-acetylhexosaminidase activity"/>
    <property type="evidence" value="ECO:0007669"/>
    <property type="project" value="UniProtKB-EC"/>
</dbReference>
<proteinExistence type="inferred from homology"/>
<dbReference type="Gene3D" id="3.20.20.80">
    <property type="entry name" value="Glycosidases"/>
    <property type="match status" value="1"/>
</dbReference>
<evidence type="ECO:0000259" key="8">
    <source>
        <dbReference type="SMART" id="SM01081"/>
    </source>
</evidence>
<comment type="similarity">
    <text evidence="2">Belongs to the glycosyl hydrolase 20 family.</text>
</comment>
<dbReference type="AlphaFoldDB" id="A0A518KAA1"/>
<evidence type="ECO:0000256" key="6">
    <source>
        <dbReference type="PIRSR" id="PIRSR625705-1"/>
    </source>
</evidence>
<dbReference type="Pfam" id="PF02838">
    <property type="entry name" value="Glyco_hydro_20b"/>
    <property type="match status" value="1"/>
</dbReference>
<gene>
    <name evidence="9" type="primary">chb</name>
    <name evidence="9" type="ORF">Spa11_29210</name>
</gene>
<evidence type="ECO:0000256" key="2">
    <source>
        <dbReference type="ARBA" id="ARBA00006285"/>
    </source>
</evidence>
<reference evidence="9 10" key="1">
    <citation type="submission" date="2019-02" db="EMBL/GenBank/DDBJ databases">
        <title>Deep-cultivation of Planctomycetes and their phenomic and genomic characterization uncovers novel biology.</title>
        <authorList>
            <person name="Wiegand S."/>
            <person name="Jogler M."/>
            <person name="Boedeker C."/>
            <person name="Pinto D."/>
            <person name="Vollmers J."/>
            <person name="Rivas-Marin E."/>
            <person name="Kohn T."/>
            <person name="Peeters S.H."/>
            <person name="Heuer A."/>
            <person name="Rast P."/>
            <person name="Oberbeckmann S."/>
            <person name="Bunk B."/>
            <person name="Jeske O."/>
            <person name="Meyerdierks A."/>
            <person name="Storesund J.E."/>
            <person name="Kallscheuer N."/>
            <person name="Luecker S."/>
            <person name="Lage O.M."/>
            <person name="Pohl T."/>
            <person name="Merkel B.J."/>
            <person name="Hornburger P."/>
            <person name="Mueller R.-W."/>
            <person name="Bruemmer F."/>
            <person name="Labrenz M."/>
            <person name="Spormann A.M."/>
            <person name="Op den Camp H."/>
            <person name="Overmann J."/>
            <person name="Amann R."/>
            <person name="Jetten M.S.M."/>
            <person name="Mascher T."/>
            <person name="Medema M.H."/>
            <person name="Devos D.P."/>
            <person name="Kaster A.-K."/>
            <person name="Ovreas L."/>
            <person name="Rohde M."/>
            <person name="Galperin M.Y."/>
            <person name="Jogler C."/>
        </authorList>
    </citation>
    <scope>NUCLEOTIDE SEQUENCE [LARGE SCALE GENOMIC DNA]</scope>
    <source>
        <strain evidence="9 10">Spa11</strain>
    </source>
</reference>
<dbReference type="InterPro" id="IPR004866">
    <property type="entry name" value="CHB/HEX_N_dom"/>
</dbReference>
<dbReference type="Pfam" id="PF00728">
    <property type="entry name" value="Glyco_hydro_20"/>
    <property type="match status" value="1"/>
</dbReference>
<feature type="region of interest" description="Disordered" evidence="7">
    <location>
        <begin position="126"/>
        <end position="148"/>
    </location>
</feature>
<accession>A0A518KAA1</accession>
<dbReference type="PRINTS" id="PR00738">
    <property type="entry name" value="GLHYDRLASE20"/>
</dbReference>
<evidence type="ECO:0000313" key="10">
    <source>
        <dbReference type="Proteomes" id="UP000316426"/>
    </source>
</evidence>
<dbReference type="KEGG" id="bmei:Spa11_29210"/>
<dbReference type="EMBL" id="CP036349">
    <property type="protein sequence ID" value="QDV74713.1"/>
    <property type="molecule type" value="Genomic_DNA"/>
</dbReference>
<keyword evidence="4 9" id="KW-0378">Hydrolase</keyword>
<feature type="active site" description="Proton donor" evidence="6">
    <location>
        <position position="497"/>
    </location>
</feature>
<dbReference type="SUPFAM" id="SSF55545">
    <property type="entry name" value="beta-N-acetylhexosaminidase-like domain"/>
    <property type="match status" value="1"/>
</dbReference>
<protein>
    <recommendedName>
        <fullName evidence="3">beta-N-acetylhexosaminidase</fullName>
        <ecNumber evidence="3">3.2.1.52</ecNumber>
    </recommendedName>
</protein>
<evidence type="ECO:0000256" key="4">
    <source>
        <dbReference type="ARBA" id="ARBA00022801"/>
    </source>
</evidence>
<dbReference type="PANTHER" id="PTHR22600:SF57">
    <property type="entry name" value="BETA-N-ACETYLHEXOSAMINIDASE"/>
    <property type="match status" value="1"/>
</dbReference>
<dbReference type="InterPro" id="IPR015882">
    <property type="entry name" value="HEX_bac_N"/>
</dbReference>
<feature type="domain" description="Chitobiase/beta-hexosaminidases N-terminal" evidence="8">
    <location>
        <begin position="2"/>
        <end position="134"/>
    </location>
</feature>
<keyword evidence="10" id="KW-1185">Reference proteome</keyword>
<evidence type="ECO:0000256" key="5">
    <source>
        <dbReference type="ARBA" id="ARBA00023295"/>
    </source>
</evidence>
<name>A0A518KAA1_9BACT</name>
<dbReference type="InterPro" id="IPR029018">
    <property type="entry name" value="Hex-like_dom2"/>
</dbReference>
<evidence type="ECO:0000313" key="9">
    <source>
        <dbReference type="EMBL" id="QDV74713.1"/>
    </source>
</evidence>
<dbReference type="GO" id="GO:0005975">
    <property type="term" value="P:carbohydrate metabolic process"/>
    <property type="evidence" value="ECO:0007669"/>
    <property type="project" value="InterPro"/>
</dbReference>
<keyword evidence="5 9" id="KW-0326">Glycosidase</keyword>
<evidence type="ECO:0000256" key="7">
    <source>
        <dbReference type="SAM" id="MobiDB-lite"/>
    </source>
</evidence>
<evidence type="ECO:0000256" key="3">
    <source>
        <dbReference type="ARBA" id="ARBA00012663"/>
    </source>
</evidence>
<dbReference type="GO" id="GO:0016020">
    <property type="term" value="C:membrane"/>
    <property type="evidence" value="ECO:0007669"/>
    <property type="project" value="TreeGrafter"/>
</dbReference>
<dbReference type="GO" id="GO:0030203">
    <property type="term" value="P:glycosaminoglycan metabolic process"/>
    <property type="evidence" value="ECO:0007669"/>
    <property type="project" value="TreeGrafter"/>
</dbReference>
<dbReference type="PANTHER" id="PTHR22600">
    <property type="entry name" value="BETA-HEXOSAMINIDASE"/>
    <property type="match status" value="1"/>
</dbReference>
<dbReference type="Gene3D" id="3.30.379.10">
    <property type="entry name" value="Chitobiase/beta-hexosaminidase domain 2-like"/>
    <property type="match status" value="1"/>
</dbReference>
<dbReference type="InterPro" id="IPR017853">
    <property type="entry name" value="GH"/>
</dbReference>
<dbReference type="Proteomes" id="UP000316426">
    <property type="component" value="Chromosome"/>
</dbReference>
<evidence type="ECO:0000256" key="1">
    <source>
        <dbReference type="ARBA" id="ARBA00001231"/>
    </source>
</evidence>
<dbReference type="EC" id="3.2.1.52" evidence="3"/>
<dbReference type="SMART" id="SM01081">
    <property type="entry name" value="CHB_HEX"/>
    <property type="match status" value="1"/>
</dbReference>
<comment type="catalytic activity">
    <reaction evidence="1">
        <text>Hydrolysis of terminal non-reducing N-acetyl-D-hexosamine residues in N-acetyl-beta-D-hexosaminides.</text>
        <dbReference type="EC" id="3.2.1.52"/>
    </reaction>
</comment>
<organism evidence="9 10">
    <name type="scientific">Botrimarina mediterranea</name>
    <dbReference type="NCBI Taxonomy" id="2528022"/>
    <lineage>
        <taxon>Bacteria</taxon>
        <taxon>Pseudomonadati</taxon>
        <taxon>Planctomycetota</taxon>
        <taxon>Planctomycetia</taxon>
        <taxon>Pirellulales</taxon>
        <taxon>Lacipirellulaceae</taxon>
        <taxon>Botrimarina</taxon>
    </lineage>
</organism>
<dbReference type="InterPro" id="IPR015883">
    <property type="entry name" value="Glyco_hydro_20_cat"/>
</dbReference>